<evidence type="ECO:0000256" key="8">
    <source>
        <dbReference type="SAM" id="SignalP"/>
    </source>
</evidence>
<gene>
    <name evidence="9" type="ORF">EK21DRAFT_112834</name>
</gene>
<dbReference type="Proteomes" id="UP000799777">
    <property type="component" value="Unassembled WGS sequence"/>
</dbReference>
<name>A0A9P4LLQ9_9PLEO</name>
<sequence length="191" mass="21021">MALHSVFLAGLTLIYCTWLSPKDVFGIKTSNDMNACSIVLYIITERWPAAKKYRDVFENVKQTVLDRIEENGYEERKAIESLKMSLPATLGASEKDEDGRLYFKAMTADMAGEGLRQPEQATSILQSVTFKPLSFLSAMNASTMDCPTTGLGLGTGLSPDACSNQWMLELDAGNRVEGYADTIGNVQFPLE</sequence>
<dbReference type="GO" id="GO:0043565">
    <property type="term" value="F:sequence-specific DNA binding"/>
    <property type="evidence" value="ECO:0007669"/>
    <property type="project" value="TreeGrafter"/>
</dbReference>
<keyword evidence="6" id="KW-0804">Transcription</keyword>
<comment type="subcellular location">
    <subcellularLocation>
        <location evidence="1">Nucleus</location>
    </subcellularLocation>
</comment>
<evidence type="ECO:0000313" key="10">
    <source>
        <dbReference type="Proteomes" id="UP000799777"/>
    </source>
</evidence>
<dbReference type="PANTHER" id="PTHR47782:SF12">
    <property type="entry name" value="ZN(II)2CYS6 TRANSCRIPTION FACTOR (EUROFUNG)"/>
    <property type="match status" value="1"/>
</dbReference>
<comment type="caution">
    <text evidence="9">The sequence shown here is derived from an EMBL/GenBank/DDBJ whole genome shotgun (WGS) entry which is preliminary data.</text>
</comment>
<dbReference type="GO" id="GO:0005634">
    <property type="term" value="C:nucleus"/>
    <property type="evidence" value="ECO:0007669"/>
    <property type="project" value="UniProtKB-SubCell"/>
</dbReference>
<dbReference type="PANTHER" id="PTHR47782">
    <property type="entry name" value="ZN(II)2CYS6 TRANSCRIPTION FACTOR (EUROFUNG)-RELATED"/>
    <property type="match status" value="1"/>
</dbReference>
<dbReference type="GO" id="GO:0046872">
    <property type="term" value="F:metal ion binding"/>
    <property type="evidence" value="ECO:0007669"/>
    <property type="project" value="UniProtKB-KW"/>
</dbReference>
<keyword evidence="4" id="KW-0805">Transcription regulation</keyword>
<evidence type="ECO:0000256" key="1">
    <source>
        <dbReference type="ARBA" id="ARBA00004123"/>
    </source>
</evidence>
<dbReference type="InterPro" id="IPR052202">
    <property type="entry name" value="Yeast_MetPath_Reg"/>
</dbReference>
<dbReference type="GO" id="GO:0045944">
    <property type="term" value="P:positive regulation of transcription by RNA polymerase II"/>
    <property type="evidence" value="ECO:0007669"/>
    <property type="project" value="TreeGrafter"/>
</dbReference>
<evidence type="ECO:0000256" key="6">
    <source>
        <dbReference type="ARBA" id="ARBA00023163"/>
    </source>
</evidence>
<evidence type="ECO:0000313" key="9">
    <source>
        <dbReference type="EMBL" id="KAF2029460.1"/>
    </source>
</evidence>
<accession>A0A9P4LLQ9</accession>
<evidence type="ECO:0000256" key="3">
    <source>
        <dbReference type="ARBA" id="ARBA00022833"/>
    </source>
</evidence>
<evidence type="ECO:0000256" key="2">
    <source>
        <dbReference type="ARBA" id="ARBA00022723"/>
    </source>
</evidence>
<keyword evidence="3" id="KW-0862">Zinc</keyword>
<proteinExistence type="predicted"/>
<keyword evidence="2" id="KW-0479">Metal-binding</keyword>
<dbReference type="EMBL" id="ML978200">
    <property type="protein sequence ID" value="KAF2029460.1"/>
    <property type="molecule type" value="Genomic_DNA"/>
</dbReference>
<dbReference type="OrthoDB" id="9970124at2759"/>
<feature type="chain" id="PRO_5040263264" evidence="8">
    <location>
        <begin position="20"/>
        <end position="191"/>
    </location>
</feature>
<organism evidence="9 10">
    <name type="scientific">Setomelanomma holmii</name>
    <dbReference type="NCBI Taxonomy" id="210430"/>
    <lineage>
        <taxon>Eukaryota</taxon>
        <taxon>Fungi</taxon>
        <taxon>Dikarya</taxon>
        <taxon>Ascomycota</taxon>
        <taxon>Pezizomycotina</taxon>
        <taxon>Dothideomycetes</taxon>
        <taxon>Pleosporomycetidae</taxon>
        <taxon>Pleosporales</taxon>
        <taxon>Pleosporineae</taxon>
        <taxon>Phaeosphaeriaceae</taxon>
        <taxon>Setomelanomma</taxon>
    </lineage>
</organism>
<keyword evidence="8" id="KW-0732">Signal</keyword>
<keyword evidence="5" id="KW-0238">DNA-binding</keyword>
<keyword evidence="7" id="KW-0539">Nucleus</keyword>
<feature type="signal peptide" evidence="8">
    <location>
        <begin position="1"/>
        <end position="19"/>
    </location>
</feature>
<dbReference type="AlphaFoldDB" id="A0A9P4LLQ9"/>
<evidence type="ECO:0000256" key="5">
    <source>
        <dbReference type="ARBA" id="ARBA00023125"/>
    </source>
</evidence>
<reference evidence="9" key="1">
    <citation type="journal article" date="2020" name="Stud. Mycol.">
        <title>101 Dothideomycetes genomes: a test case for predicting lifestyles and emergence of pathogens.</title>
        <authorList>
            <person name="Haridas S."/>
            <person name="Albert R."/>
            <person name="Binder M."/>
            <person name="Bloem J."/>
            <person name="Labutti K."/>
            <person name="Salamov A."/>
            <person name="Andreopoulos B."/>
            <person name="Baker S."/>
            <person name="Barry K."/>
            <person name="Bills G."/>
            <person name="Bluhm B."/>
            <person name="Cannon C."/>
            <person name="Castanera R."/>
            <person name="Culley D."/>
            <person name="Daum C."/>
            <person name="Ezra D."/>
            <person name="Gonzalez J."/>
            <person name="Henrissat B."/>
            <person name="Kuo A."/>
            <person name="Liang C."/>
            <person name="Lipzen A."/>
            <person name="Lutzoni F."/>
            <person name="Magnuson J."/>
            <person name="Mondo S."/>
            <person name="Nolan M."/>
            <person name="Ohm R."/>
            <person name="Pangilinan J."/>
            <person name="Park H.-J."/>
            <person name="Ramirez L."/>
            <person name="Alfaro M."/>
            <person name="Sun H."/>
            <person name="Tritt A."/>
            <person name="Yoshinaga Y."/>
            <person name="Zwiers L.-H."/>
            <person name="Turgeon B."/>
            <person name="Goodwin S."/>
            <person name="Spatafora J."/>
            <person name="Crous P."/>
            <person name="Grigoriev I."/>
        </authorList>
    </citation>
    <scope>NUCLEOTIDE SEQUENCE</scope>
    <source>
        <strain evidence="9">CBS 110217</strain>
    </source>
</reference>
<protein>
    <submittedName>
        <fullName evidence="9">Uncharacterized protein</fullName>
    </submittedName>
</protein>
<keyword evidence="10" id="KW-1185">Reference proteome</keyword>
<dbReference type="GO" id="GO:0000981">
    <property type="term" value="F:DNA-binding transcription factor activity, RNA polymerase II-specific"/>
    <property type="evidence" value="ECO:0007669"/>
    <property type="project" value="TreeGrafter"/>
</dbReference>
<evidence type="ECO:0000256" key="4">
    <source>
        <dbReference type="ARBA" id="ARBA00023015"/>
    </source>
</evidence>
<evidence type="ECO:0000256" key="7">
    <source>
        <dbReference type="ARBA" id="ARBA00023242"/>
    </source>
</evidence>